<evidence type="ECO:0000256" key="13">
    <source>
        <dbReference type="SAM" id="Phobius"/>
    </source>
</evidence>
<keyword evidence="10" id="KW-0408">Iron</keyword>
<dbReference type="PANTHER" id="PTHR46300">
    <property type="entry name" value="P450, PUTATIVE (EUROFUNG)-RELATED-RELATED"/>
    <property type="match status" value="1"/>
</dbReference>
<evidence type="ECO:0000256" key="12">
    <source>
        <dbReference type="ARBA" id="ARBA00023136"/>
    </source>
</evidence>
<evidence type="ECO:0000256" key="7">
    <source>
        <dbReference type="ARBA" id="ARBA00022723"/>
    </source>
</evidence>
<dbReference type="Proteomes" id="UP000298390">
    <property type="component" value="Unassembled WGS sequence"/>
</dbReference>
<dbReference type="InterPro" id="IPR050364">
    <property type="entry name" value="Cytochrome_P450_fung"/>
</dbReference>
<evidence type="ECO:0000256" key="6">
    <source>
        <dbReference type="ARBA" id="ARBA00022692"/>
    </source>
</evidence>
<gene>
    <name evidence="14" type="ORF">EVJ58_g9500</name>
</gene>
<dbReference type="SUPFAM" id="SSF48264">
    <property type="entry name" value="Cytochrome P450"/>
    <property type="match status" value="1"/>
</dbReference>
<dbReference type="STRING" id="34475.A0A4Y9XTH8"/>
<accession>A0A4Y9XTH8</accession>
<dbReference type="InterPro" id="IPR001128">
    <property type="entry name" value="Cyt_P450"/>
</dbReference>
<organism evidence="14 15">
    <name type="scientific">Rhodofomes roseus</name>
    <dbReference type="NCBI Taxonomy" id="34475"/>
    <lineage>
        <taxon>Eukaryota</taxon>
        <taxon>Fungi</taxon>
        <taxon>Dikarya</taxon>
        <taxon>Basidiomycota</taxon>
        <taxon>Agaricomycotina</taxon>
        <taxon>Agaricomycetes</taxon>
        <taxon>Polyporales</taxon>
        <taxon>Rhodofomes</taxon>
    </lineage>
</organism>
<keyword evidence="9" id="KW-0560">Oxidoreductase</keyword>
<evidence type="ECO:0008006" key="16">
    <source>
        <dbReference type="Google" id="ProtNLM"/>
    </source>
</evidence>
<evidence type="ECO:0000313" key="15">
    <source>
        <dbReference type="Proteomes" id="UP000298390"/>
    </source>
</evidence>
<proteinExistence type="inferred from homology"/>
<comment type="subcellular location">
    <subcellularLocation>
        <location evidence="2">Membrane</location>
    </subcellularLocation>
</comment>
<name>A0A4Y9XTH8_9APHY</name>
<evidence type="ECO:0000256" key="1">
    <source>
        <dbReference type="ARBA" id="ARBA00001971"/>
    </source>
</evidence>
<dbReference type="PRINTS" id="PR00463">
    <property type="entry name" value="EP450I"/>
</dbReference>
<evidence type="ECO:0000256" key="4">
    <source>
        <dbReference type="ARBA" id="ARBA00010617"/>
    </source>
</evidence>
<evidence type="ECO:0000313" key="14">
    <source>
        <dbReference type="EMBL" id="TFY53355.1"/>
    </source>
</evidence>
<dbReference type="Pfam" id="PF00067">
    <property type="entry name" value="p450"/>
    <property type="match status" value="1"/>
</dbReference>
<evidence type="ECO:0000256" key="11">
    <source>
        <dbReference type="ARBA" id="ARBA00023033"/>
    </source>
</evidence>
<dbReference type="GO" id="GO:0020037">
    <property type="term" value="F:heme binding"/>
    <property type="evidence" value="ECO:0007669"/>
    <property type="project" value="InterPro"/>
</dbReference>
<dbReference type="GO" id="GO:0016705">
    <property type="term" value="F:oxidoreductase activity, acting on paired donors, with incorporation or reduction of molecular oxygen"/>
    <property type="evidence" value="ECO:0007669"/>
    <property type="project" value="InterPro"/>
</dbReference>
<evidence type="ECO:0000256" key="8">
    <source>
        <dbReference type="ARBA" id="ARBA00022989"/>
    </source>
</evidence>
<comment type="similarity">
    <text evidence="4">Belongs to the cytochrome P450 family.</text>
</comment>
<keyword evidence="11" id="KW-0503">Monooxygenase</keyword>
<dbReference type="GO" id="GO:0005506">
    <property type="term" value="F:iron ion binding"/>
    <property type="evidence" value="ECO:0007669"/>
    <property type="project" value="InterPro"/>
</dbReference>
<dbReference type="InterPro" id="IPR002401">
    <property type="entry name" value="Cyt_P450_E_grp-I"/>
</dbReference>
<keyword evidence="12 13" id="KW-0472">Membrane</keyword>
<dbReference type="GO" id="GO:0004497">
    <property type="term" value="F:monooxygenase activity"/>
    <property type="evidence" value="ECO:0007669"/>
    <property type="project" value="UniProtKB-KW"/>
</dbReference>
<evidence type="ECO:0000256" key="5">
    <source>
        <dbReference type="ARBA" id="ARBA00022617"/>
    </source>
</evidence>
<dbReference type="Gene3D" id="1.10.630.10">
    <property type="entry name" value="Cytochrome P450"/>
    <property type="match status" value="1"/>
</dbReference>
<dbReference type="InterPro" id="IPR036396">
    <property type="entry name" value="Cyt_P450_sf"/>
</dbReference>
<comment type="pathway">
    <text evidence="3">Secondary metabolite biosynthesis.</text>
</comment>
<comment type="cofactor">
    <cofactor evidence="1">
        <name>heme</name>
        <dbReference type="ChEBI" id="CHEBI:30413"/>
    </cofactor>
</comment>
<dbReference type="GO" id="GO:0016020">
    <property type="term" value="C:membrane"/>
    <property type="evidence" value="ECO:0007669"/>
    <property type="project" value="UniProtKB-SubCell"/>
</dbReference>
<feature type="transmembrane region" description="Helical" evidence="13">
    <location>
        <begin position="6"/>
        <end position="24"/>
    </location>
</feature>
<evidence type="ECO:0000256" key="9">
    <source>
        <dbReference type="ARBA" id="ARBA00023002"/>
    </source>
</evidence>
<evidence type="ECO:0000256" key="3">
    <source>
        <dbReference type="ARBA" id="ARBA00005179"/>
    </source>
</evidence>
<comment type="caution">
    <text evidence="14">The sequence shown here is derived from an EMBL/GenBank/DDBJ whole genome shotgun (WGS) entry which is preliminary data.</text>
</comment>
<keyword evidence="7" id="KW-0479">Metal-binding</keyword>
<reference evidence="14 15" key="1">
    <citation type="submission" date="2019-01" db="EMBL/GenBank/DDBJ databases">
        <title>Genome sequencing of the rare red list fungi Fomitopsis rosea.</title>
        <authorList>
            <person name="Buettner E."/>
            <person name="Kellner H."/>
        </authorList>
    </citation>
    <scope>NUCLEOTIDE SEQUENCE [LARGE SCALE GENOMIC DNA]</scope>
    <source>
        <strain evidence="14 15">DSM 105464</strain>
    </source>
</reference>
<dbReference type="AlphaFoldDB" id="A0A4Y9XTH8"/>
<keyword evidence="5" id="KW-0349">Heme</keyword>
<dbReference type="EMBL" id="SEKV01000836">
    <property type="protein sequence ID" value="TFY53355.1"/>
    <property type="molecule type" value="Genomic_DNA"/>
</dbReference>
<evidence type="ECO:0000256" key="10">
    <source>
        <dbReference type="ARBA" id="ARBA00023004"/>
    </source>
</evidence>
<protein>
    <recommendedName>
        <fullName evidence="16">Cytochrome P450</fullName>
    </recommendedName>
</protein>
<keyword evidence="6 13" id="KW-0812">Transmembrane</keyword>
<dbReference type="PANTHER" id="PTHR46300:SF5">
    <property type="entry name" value="CYTOCHROME P450"/>
    <property type="match status" value="1"/>
</dbReference>
<keyword evidence="8 13" id="KW-1133">Transmembrane helix</keyword>
<sequence length="383" mass="42430">MPALPSVMAIICLGLAAAVLSYVLHTPRRGSLPPGPPRVPLLGNAHQLPQSDQHLTFTKWAAQYGTNVLNDFRTIKDIDDPNRRAGDVVYVEIFTRPTIILSSAKAAIDLMDKRGAIYSDRPRFVWFHEILDGPPTLRFAGITRHGDRREARRLLLNLLHHPNDFVYQIKRYTAGIIFEVGYGHDIASLDGENLLKLTERGIRAALVGSGIGSGIVDFFPVLRYLPAWLPGMSFKYAAIKARKGVEDMEMTLYNTVNDKIVAGIARPSFAAAMIEECLREGAMTAKDKDDIKGTLGTLYQAGTDSSLTTLIVFVLVMVQYPDVFRKAQEEMIRVVGDSRLPEFDDRASLPYLECVLMEVYRCADTCHAADTDETDILCGDGAL</sequence>
<evidence type="ECO:0000256" key="2">
    <source>
        <dbReference type="ARBA" id="ARBA00004370"/>
    </source>
</evidence>